<dbReference type="AlphaFoldDB" id="A0A0M0KKM4"/>
<keyword evidence="3" id="KW-0238">DNA-binding</keyword>
<sequence length="93" mass="10190">MARRRRPLVPEAREALNQLKQDVMATQGYQTSNDVKYEVARELGVPLTKGYNGKLSSNEAGKVGGRIGGQMVKEMISMALQQQAKGGSDHEKT</sequence>
<comment type="similarity">
    <text evidence="2">Belongs to the alpha/beta-type SASP family.</text>
</comment>
<dbReference type="PANTHER" id="PTHR36107:SF1">
    <property type="entry name" value="SMALL, ACID-SOLUBLE SPORE PROTEIN A"/>
    <property type="match status" value="1"/>
</dbReference>
<evidence type="ECO:0000256" key="3">
    <source>
        <dbReference type="ARBA" id="ARBA00023125"/>
    </source>
</evidence>
<dbReference type="GO" id="GO:0003690">
    <property type="term" value="F:double-stranded DNA binding"/>
    <property type="evidence" value="ECO:0007669"/>
    <property type="project" value="InterPro"/>
</dbReference>
<reference evidence="4" key="1">
    <citation type="submission" date="2015-08" db="EMBL/GenBank/DDBJ databases">
        <title>Complete DNA Sequence of Pseudomonas syringae pv. actinidiae, the Causal Agent of Kiwifruit Canker Disease.</title>
        <authorList>
            <person name="Rikkerink E.H.A."/>
            <person name="Fineran P.C."/>
        </authorList>
    </citation>
    <scope>NUCLEOTIDE SEQUENCE</scope>
    <source>
        <strain evidence="4">DSM 13666</strain>
    </source>
</reference>
<dbReference type="PANTHER" id="PTHR36107">
    <property type="entry name" value="SMALL, ACID-SOLUBLE SPORE PROTEIN A"/>
    <property type="match status" value="1"/>
</dbReference>
<dbReference type="GO" id="GO:0016787">
    <property type="term" value="F:hydrolase activity"/>
    <property type="evidence" value="ECO:0007669"/>
    <property type="project" value="UniProtKB-KW"/>
</dbReference>
<dbReference type="Gene3D" id="6.10.10.80">
    <property type="entry name" value="Small, acid-soluble spore protein, alpha/beta type-like"/>
    <property type="match status" value="1"/>
</dbReference>
<evidence type="ECO:0000313" key="4">
    <source>
        <dbReference type="EMBL" id="KOO39147.1"/>
    </source>
</evidence>
<keyword evidence="4" id="KW-0378">Hydrolase</keyword>
<dbReference type="InterPro" id="IPR001448">
    <property type="entry name" value="SASP_alpha/beta-type"/>
</dbReference>
<dbReference type="EMBL" id="LILD01000001">
    <property type="protein sequence ID" value="KOO39147.1"/>
    <property type="molecule type" value="Genomic_DNA"/>
</dbReference>
<name>A0A0M0KKM4_ALKHA</name>
<gene>
    <name evidence="4" type="ORF">AMD02_10030</name>
</gene>
<dbReference type="GeneID" id="87597513"/>
<dbReference type="InterPro" id="IPR050847">
    <property type="entry name" value="SASP_DNA-binding"/>
</dbReference>
<evidence type="ECO:0000256" key="2">
    <source>
        <dbReference type="ARBA" id="ARBA00005442"/>
    </source>
</evidence>
<protein>
    <submittedName>
        <fullName evidence="4">Alpha/beta hydrolase</fullName>
    </submittedName>
</protein>
<dbReference type="InterPro" id="IPR038300">
    <property type="entry name" value="SASP_sf_alpha/beta"/>
</dbReference>
<dbReference type="PROSITE" id="PS00304">
    <property type="entry name" value="SASP_1"/>
    <property type="match status" value="1"/>
</dbReference>
<comment type="caution">
    <text evidence="4">The sequence shown here is derived from an EMBL/GenBank/DDBJ whole genome shotgun (WGS) entry which is preliminary data.</text>
</comment>
<accession>A0A0M0KKM4</accession>
<dbReference type="OMA" id="GSMVREM"/>
<dbReference type="RefSeq" id="WP_010898075.1">
    <property type="nucleotide sequence ID" value="NZ_CP040441.1"/>
</dbReference>
<dbReference type="Pfam" id="PF00269">
    <property type="entry name" value="SASP"/>
    <property type="match status" value="1"/>
</dbReference>
<proteinExistence type="inferred from homology"/>
<dbReference type="InterPro" id="IPR018126">
    <property type="entry name" value="SASP_alpha/beta-type_CS"/>
</dbReference>
<comment type="function">
    <text evidence="1">SASP are bound to spore DNA. They are double-stranded DNA-binding proteins that cause DNA to change to an a-like conformation. They protect the DNA backbone from chemical and enzymatic cleavage and are thus involved in dormant spore's high resistance to UV light.</text>
</comment>
<evidence type="ECO:0000256" key="1">
    <source>
        <dbReference type="ARBA" id="ARBA00003863"/>
    </source>
</evidence>
<dbReference type="PATRIC" id="fig|136160.3.peg.2392"/>
<dbReference type="GO" id="GO:0006265">
    <property type="term" value="P:DNA topological change"/>
    <property type="evidence" value="ECO:0007669"/>
    <property type="project" value="InterPro"/>
</dbReference>
<organism evidence="4">
    <name type="scientific">Halalkalibacterium halodurans</name>
    <name type="common">Bacillus halodurans</name>
    <dbReference type="NCBI Taxonomy" id="86665"/>
    <lineage>
        <taxon>Bacteria</taxon>
        <taxon>Bacillati</taxon>
        <taxon>Bacillota</taxon>
        <taxon>Bacilli</taxon>
        <taxon>Bacillales</taxon>
        <taxon>Bacillaceae</taxon>
        <taxon>Halalkalibacterium (ex Joshi et al. 2022)</taxon>
    </lineage>
</organism>